<feature type="signal peptide" evidence="1">
    <location>
        <begin position="1"/>
        <end position="21"/>
    </location>
</feature>
<keyword evidence="1" id="KW-0732">Signal</keyword>
<keyword evidence="3" id="KW-1185">Reference proteome</keyword>
<dbReference type="RefSeq" id="WP_203093523.1">
    <property type="nucleotide sequence ID" value="NZ_JAESPH010000005.1"/>
</dbReference>
<name>A0ABS1YXB7_9FLAO</name>
<organism evidence="2 3">
    <name type="scientific">Capnocytophaga genosp. AHN8471</name>
    <dbReference type="NCBI Taxonomy" id="327574"/>
    <lineage>
        <taxon>Bacteria</taxon>
        <taxon>Pseudomonadati</taxon>
        <taxon>Bacteroidota</taxon>
        <taxon>Flavobacteriia</taxon>
        <taxon>Flavobacteriales</taxon>
        <taxon>Flavobacteriaceae</taxon>
        <taxon>Capnocytophaga</taxon>
    </lineage>
</organism>
<sequence length="377" mass="44556">MKSIKILITLLMMCFVTNILGQTKAPHTYKAFEIKKQAIENKALQKLGISLAEINKLRKDKSGESLYKAKENAKKSYIKKKGEIKLSFDVLIDEFSAKNHAINKYKDIIIKKICKDLTELERAKLCIEVSFKKWAEKGEYEKKEEYEARMANKYRMLEKISQNIILSFVNKEVILKTGKYNIDKEIYNISLMKRYPFYLFNTRNALLNEVYTYHNTIFKDLYPNDQADSEIQESYEKKTRNYSLQKDFLGEYVIKFPTYIKKIGRDIAKHYKTEEEIYSDEFWNGEAYVTTFDNCIVYEGYFLPNKIEIEGQLYETGLFDTYISDWTLNKEEVQIIAKMQKKANLKYPTVSELNFNTNELGLSKYFPENYTFKITNN</sequence>
<dbReference type="EMBL" id="JAEUAH010000009">
    <property type="protein sequence ID" value="MBM0650645.1"/>
    <property type="molecule type" value="Genomic_DNA"/>
</dbReference>
<reference evidence="2 3" key="1">
    <citation type="submission" date="2021-01" db="EMBL/GenBank/DDBJ databases">
        <title>Evidence that Capnocytophaga endodontalis is a later homotypic synonym for Capnocytophaga genospecies AHN8471, and request for opinion on proposed recognition of strain AHN8471 as type strain of the species.</title>
        <authorList>
            <person name="Nicholson A.C."/>
            <person name="Hopper C.L."/>
            <person name="Gulvik C.A."/>
            <person name="Mcquiston J.R."/>
            <person name="Lau E.F."/>
        </authorList>
    </citation>
    <scope>NUCLEOTIDE SEQUENCE [LARGE SCALE GENOMIC DNA]</scope>
    <source>
        <strain evidence="2 3">AHN9576</strain>
    </source>
</reference>
<dbReference type="Proteomes" id="UP000603506">
    <property type="component" value="Unassembled WGS sequence"/>
</dbReference>
<protein>
    <recommendedName>
        <fullName evidence="4">GLPGLI family protein</fullName>
    </recommendedName>
</protein>
<comment type="caution">
    <text evidence="2">The sequence shown here is derived from an EMBL/GenBank/DDBJ whole genome shotgun (WGS) entry which is preliminary data.</text>
</comment>
<feature type="chain" id="PRO_5047014740" description="GLPGLI family protein" evidence="1">
    <location>
        <begin position="22"/>
        <end position="377"/>
    </location>
</feature>
<proteinExistence type="predicted"/>
<evidence type="ECO:0000256" key="1">
    <source>
        <dbReference type="SAM" id="SignalP"/>
    </source>
</evidence>
<gene>
    <name evidence="2" type="ORF">JNB19_07760</name>
</gene>
<accession>A0ABS1YXB7</accession>
<evidence type="ECO:0008006" key="4">
    <source>
        <dbReference type="Google" id="ProtNLM"/>
    </source>
</evidence>
<evidence type="ECO:0000313" key="2">
    <source>
        <dbReference type="EMBL" id="MBM0650645.1"/>
    </source>
</evidence>
<evidence type="ECO:0000313" key="3">
    <source>
        <dbReference type="Proteomes" id="UP000603506"/>
    </source>
</evidence>